<evidence type="ECO:0000313" key="2">
    <source>
        <dbReference type="Proteomes" id="UP000828048"/>
    </source>
</evidence>
<gene>
    <name evidence="1" type="ORF">Vadar_033794</name>
</gene>
<accession>A0ACB7YJY2</accession>
<sequence>MKLEPVMRIQSQWSGTVGARVKLKNQPKWFLECERKNQIKRPTTGSPELEIVSDDNAEIDNVVDLERPTGIKAAKKAKINPKNRDDEPNSTPDSTQISGALDVIKVAKTKFVDKKVEMLEKAYAQEEEKIGIKKEMMEKEQSREQEKLRIKKEKLEMEQFIKEERIMLMDLSRLSKDQQEFYKNRQMEILVKSRRI</sequence>
<dbReference type="EMBL" id="CM037158">
    <property type="protein sequence ID" value="KAH7853134.1"/>
    <property type="molecule type" value="Genomic_DNA"/>
</dbReference>
<proteinExistence type="predicted"/>
<name>A0ACB7YJY2_9ERIC</name>
<dbReference type="Proteomes" id="UP000828048">
    <property type="component" value="Chromosome 8"/>
</dbReference>
<protein>
    <submittedName>
        <fullName evidence="1">Uncharacterized protein</fullName>
    </submittedName>
</protein>
<evidence type="ECO:0000313" key="1">
    <source>
        <dbReference type="EMBL" id="KAH7853134.1"/>
    </source>
</evidence>
<organism evidence="1 2">
    <name type="scientific">Vaccinium darrowii</name>
    <dbReference type="NCBI Taxonomy" id="229202"/>
    <lineage>
        <taxon>Eukaryota</taxon>
        <taxon>Viridiplantae</taxon>
        <taxon>Streptophyta</taxon>
        <taxon>Embryophyta</taxon>
        <taxon>Tracheophyta</taxon>
        <taxon>Spermatophyta</taxon>
        <taxon>Magnoliopsida</taxon>
        <taxon>eudicotyledons</taxon>
        <taxon>Gunneridae</taxon>
        <taxon>Pentapetalae</taxon>
        <taxon>asterids</taxon>
        <taxon>Ericales</taxon>
        <taxon>Ericaceae</taxon>
        <taxon>Vaccinioideae</taxon>
        <taxon>Vaccinieae</taxon>
        <taxon>Vaccinium</taxon>
    </lineage>
</organism>
<comment type="caution">
    <text evidence="1">The sequence shown here is derived from an EMBL/GenBank/DDBJ whole genome shotgun (WGS) entry which is preliminary data.</text>
</comment>
<keyword evidence="2" id="KW-1185">Reference proteome</keyword>
<reference evidence="1 2" key="1">
    <citation type="journal article" date="2021" name="Hortic Res">
        <title>High-quality reference genome and annotation aids understanding of berry development for evergreen blueberry (Vaccinium darrowii).</title>
        <authorList>
            <person name="Yu J."/>
            <person name="Hulse-Kemp A.M."/>
            <person name="Babiker E."/>
            <person name="Staton M."/>
        </authorList>
    </citation>
    <scope>NUCLEOTIDE SEQUENCE [LARGE SCALE GENOMIC DNA]</scope>
    <source>
        <strain evidence="2">cv. NJ 8807/NJ 8810</strain>
        <tissue evidence="1">Young leaf</tissue>
    </source>
</reference>